<comment type="caution">
    <text evidence="7">The sequence shown here is derived from an EMBL/GenBank/DDBJ whole genome shotgun (WGS) entry which is preliminary data.</text>
</comment>
<dbReference type="Pfam" id="PF14310">
    <property type="entry name" value="Fn3-like"/>
    <property type="match status" value="1"/>
</dbReference>
<evidence type="ECO:0000256" key="5">
    <source>
        <dbReference type="RuleBase" id="RU361161"/>
    </source>
</evidence>
<dbReference type="AlphaFoldDB" id="A0A1E5FRQ2"/>
<organism evidence="7 8">
    <name type="scientific">Vibrio splendidus 12E03</name>
    <dbReference type="NCBI Taxonomy" id="1191305"/>
    <lineage>
        <taxon>Bacteria</taxon>
        <taxon>Pseudomonadati</taxon>
        <taxon>Pseudomonadota</taxon>
        <taxon>Gammaproteobacteria</taxon>
        <taxon>Vibrionales</taxon>
        <taxon>Vibrionaceae</taxon>
        <taxon>Vibrio</taxon>
    </lineage>
</organism>
<evidence type="ECO:0000256" key="1">
    <source>
        <dbReference type="ARBA" id="ARBA00005336"/>
    </source>
</evidence>
<evidence type="ECO:0000256" key="4">
    <source>
        <dbReference type="ARBA" id="ARBA00023295"/>
    </source>
</evidence>
<accession>A0A1E5FRQ2</accession>
<keyword evidence="4 5" id="KW-0326">Glycosidase</keyword>
<evidence type="ECO:0000313" key="8">
    <source>
        <dbReference type="Proteomes" id="UP000094802"/>
    </source>
</evidence>
<dbReference type="GO" id="GO:0005975">
    <property type="term" value="P:carbohydrate metabolic process"/>
    <property type="evidence" value="ECO:0007669"/>
    <property type="project" value="InterPro"/>
</dbReference>
<dbReference type="SMART" id="SM01217">
    <property type="entry name" value="Fn3_like"/>
    <property type="match status" value="1"/>
</dbReference>
<dbReference type="GO" id="GO:0004553">
    <property type="term" value="F:hydrolase activity, hydrolyzing O-glycosyl compounds"/>
    <property type="evidence" value="ECO:0007669"/>
    <property type="project" value="InterPro"/>
</dbReference>
<dbReference type="Gene3D" id="2.60.40.10">
    <property type="entry name" value="Immunoglobulins"/>
    <property type="match status" value="1"/>
</dbReference>
<dbReference type="InterPro" id="IPR019800">
    <property type="entry name" value="Glyco_hydro_3_AS"/>
</dbReference>
<dbReference type="Gene3D" id="3.20.20.300">
    <property type="entry name" value="Glycoside hydrolase, family 3, N-terminal domain"/>
    <property type="match status" value="1"/>
</dbReference>
<dbReference type="Pfam" id="PF01915">
    <property type="entry name" value="Glyco_hydro_3_C"/>
    <property type="match status" value="1"/>
</dbReference>
<dbReference type="InterPro" id="IPR017853">
    <property type="entry name" value="GH"/>
</dbReference>
<dbReference type="PANTHER" id="PTHR42715:SF10">
    <property type="entry name" value="BETA-GLUCOSIDASE"/>
    <property type="match status" value="1"/>
</dbReference>
<dbReference type="InterPro" id="IPR001764">
    <property type="entry name" value="Glyco_hydro_3_N"/>
</dbReference>
<reference evidence="7 8" key="1">
    <citation type="journal article" date="2012" name="Science">
        <title>Ecological populations of bacteria act as socially cohesive units of antibiotic production and resistance.</title>
        <authorList>
            <person name="Cordero O.X."/>
            <person name="Wildschutte H."/>
            <person name="Kirkup B."/>
            <person name="Proehl S."/>
            <person name="Ngo L."/>
            <person name="Hussain F."/>
            <person name="Le Roux F."/>
            <person name="Mincer T."/>
            <person name="Polz M.F."/>
        </authorList>
    </citation>
    <scope>NUCLEOTIDE SEQUENCE [LARGE SCALE GENOMIC DNA]</scope>
    <source>
        <strain evidence="7 8">12E03</strain>
    </source>
</reference>
<dbReference type="SUPFAM" id="SSF52279">
    <property type="entry name" value="Beta-D-glucan exohydrolase, C-terminal domain"/>
    <property type="match status" value="1"/>
</dbReference>
<dbReference type="InterPro" id="IPR036962">
    <property type="entry name" value="Glyco_hydro_3_N_sf"/>
</dbReference>
<name>A0A1E5FRQ2_VIBSP</name>
<dbReference type="InterPro" id="IPR026891">
    <property type="entry name" value="Fn3-like"/>
</dbReference>
<dbReference type="PANTHER" id="PTHR42715">
    <property type="entry name" value="BETA-GLUCOSIDASE"/>
    <property type="match status" value="1"/>
</dbReference>
<dbReference type="RefSeq" id="WP_019821084.1">
    <property type="nucleotide sequence ID" value="NZ_AJZD02000183.1"/>
</dbReference>
<dbReference type="InterPro" id="IPR050288">
    <property type="entry name" value="Cellulose_deg_GH3"/>
</dbReference>
<comment type="similarity">
    <text evidence="1 5">Belongs to the glycosyl hydrolase 3 family.</text>
</comment>
<feature type="domain" description="Fibronectin type III-like" evidence="6">
    <location>
        <begin position="323"/>
        <end position="399"/>
    </location>
</feature>
<dbReference type="EMBL" id="AJZD02000183">
    <property type="protein sequence ID" value="OEF92962.1"/>
    <property type="molecule type" value="Genomic_DNA"/>
</dbReference>
<dbReference type="OrthoDB" id="9781691at2"/>
<evidence type="ECO:0000259" key="6">
    <source>
        <dbReference type="SMART" id="SM01217"/>
    </source>
</evidence>
<proteinExistence type="inferred from homology"/>
<dbReference type="InterPro" id="IPR036881">
    <property type="entry name" value="Glyco_hydro_3_C_sf"/>
</dbReference>
<evidence type="ECO:0000256" key="3">
    <source>
        <dbReference type="ARBA" id="ARBA00023277"/>
    </source>
</evidence>
<evidence type="ECO:0000256" key="2">
    <source>
        <dbReference type="ARBA" id="ARBA00022801"/>
    </source>
</evidence>
<dbReference type="SUPFAM" id="SSF51445">
    <property type="entry name" value="(Trans)glycosidases"/>
    <property type="match status" value="1"/>
</dbReference>
<dbReference type="Gene3D" id="3.40.50.1700">
    <property type="entry name" value="Glycoside hydrolase family 3 C-terminal domain"/>
    <property type="match status" value="1"/>
</dbReference>
<evidence type="ECO:0000313" key="7">
    <source>
        <dbReference type="EMBL" id="OEF92962.1"/>
    </source>
</evidence>
<dbReference type="PRINTS" id="PR00133">
    <property type="entry name" value="GLHYDRLASE3"/>
</dbReference>
<protein>
    <submittedName>
        <fullName evidence="7">Beta-glucosidase</fullName>
    </submittedName>
</protein>
<dbReference type="InterPro" id="IPR002772">
    <property type="entry name" value="Glyco_hydro_3_C"/>
</dbReference>
<dbReference type="Pfam" id="PF00933">
    <property type="entry name" value="Glyco_hydro_3"/>
    <property type="match status" value="1"/>
</dbReference>
<dbReference type="Proteomes" id="UP000094802">
    <property type="component" value="Unassembled WGS sequence"/>
</dbReference>
<dbReference type="InterPro" id="IPR013783">
    <property type="entry name" value="Ig-like_fold"/>
</dbReference>
<keyword evidence="2 5" id="KW-0378">Hydrolase</keyword>
<sequence length="937" mass="102210">MNTVEILEAQKQLAPISRQAATEGIVLLKNSDSILPLQASDTVSLFGRCQIDTYRSGTGSGGAVNVPYSVNALQGLYENPNINLNLSLVEVYQRWVKDNPFNDGGGGWAAEPWFQDEMPLSASVVMDAAAKSNKAIIFIGRTAGEDQDNAQQQGSYNLTVLEMQMLEKVTEHFDDVIVILNVTNIIDMSWVSSLKDARSIKAILYSWAAGMEGGHALADVLSGDVSPSGRLTDTIAHSLSDYPSSVSFGNKERNLYQEDIYVGYRYFETFNPKAVQFEFGFGLSYTRFSNQLNALTILGSDSEQELVFDIEVKNIGEKYSGKDVVQLYVEAPQGQLGKPSRALTGFAKTPTLAPNETARVKVSFLLSSLASFDDIGKTGHPNSYVLEAGEYQFYLGGSVRQARLVDESIKVDELIVVEQLTEALAPVTAFKRLVPKEIGQNGVYSCDYESVPLRSVDLSERILTELPTSIPFSEDKGIKLLDVKQGQADIEAFVSQMTVQQLATIVRGEGMCSPKVTPGTAAAFGGVSPSLFDLGIPIVAAADGPSGIRMDSGHKASQVPIGTLLGCTWNTELNEQLFHLVGKEMQANHIDTLLGPGINIHRHPLNGRNFEYFSEDPFLSGVMAASQTLGLRSAGVSGTIKHLVANDQETGRFNVDSVVSQRALREIHLRPFEIAVKQGGASSVMTSYNPINGHWAASNYDLNTTILRGEWGYKGIVMTDWWAKMNDPIKGGSESRSYTSFMLRSQNDLYMVVEHDGAENNVSNDDTLQALENGTLSLGELQRSAMNICRFIMDSPAMGRPLAAFDPVKSFEATQNIDKQQSKTDGDFCSLTAEQHAIVLPLNIRENRSIVLEVKQAGVYRCAGIVNYDSGTLAQSACSLSLNNMYAMSLSVNGTNGETVSVEGLSVKLDKGFYSLDIEFIKLGLELEQLEFSFMPE</sequence>
<gene>
    <name evidence="7" type="ORF">A142_06050</name>
</gene>
<dbReference type="PROSITE" id="PS00775">
    <property type="entry name" value="GLYCOSYL_HYDROL_F3"/>
    <property type="match status" value="1"/>
</dbReference>
<keyword evidence="3" id="KW-0119">Carbohydrate metabolism</keyword>